<dbReference type="OrthoDB" id="289646at2"/>
<name>A0A518H9M8_9BACT</name>
<dbReference type="InterPro" id="IPR003615">
    <property type="entry name" value="HNH_nuc"/>
</dbReference>
<dbReference type="Pfam" id="PF13392">
    <property type="entry name" value="HNH_3"/>
    <property type="match status" value="1"/>
</dbReference>
<sequence>MDNQYRLIEGFPGYRVSRDGVVESCWLKAGNRSRLTETWRPLKPIRKHWGHLTVNLHRDGIKRPYYIHRLVLEAFVGPQPPGMLCCHWDGNPANNNIDNLRWDTPKANGADTIRHGRRKFGEQAGSKLKEAEVLEVRRLFAEGVSMTKLGASFGVSQPMISYIVKGLAWRHLLPDFDPMNPI</sequence>
<dbReference type="Proteomes" id="UP000317835">
    <property type="component" value="Chromosome"/>
</dbReference>
<keyword evidence="3" id="KW-1185">Reference proteome</keyword>
<accession>A0A518H9M8</accession>
<evidence type="ECO:0000313" key="3">
    <source>
        <dbReference type="Proteomes" id="UP000317835"/>
    </source>
</evidence>
<reference evidence="2 3" key="1">
    <citation type="submission" date="2019-02" db="EMBL/GenBank/DDBJ databases">
        <title>Deep-cultivation of Planctomycetes and their phenomic and genomic characterization uncovers novel biology.</title>
        <authorList>
            <person name="Wiegand S."/>
            <person name="Jogler M."/>
            <person name="Boedeker C."/>
            <person name="Pinto D."/>
            <person name="Vollmers J."/>
            <person name="Rivas-Marin E."/>
            <person name="Kohn T."/>
            <person name="Peeters S.H."/>
            <person name="Heuer A."/>
            <person name="Rast P."/>
            <person name="Oberbeckmann S."/>
            <person name="Bunk B."/>
            <person name="Jeske O."/>
            <person name="Meyerdierks A."/>
            <person name="Storesund J.E."/>
            <person name="Kallscheuer N."/>
            <person name="Luecker S."/>
            <person name="Lage O.M."/>
            <person name="Pohl T."/>
            <person name="Merkel B.J."/>
            <person name="Hornburger P."/>
            <person name="Mueller R.-W."/>
            <person name="Bruemmer F."/>
            <person name="Labrenz M."/>
            <person name="Spormann A.M."/>
            <person name="Op den Camp H."/>
            <person name="Overmann J."/>
            <person name="Amann R."/>
            <person name="Jetten M.S.M."/>
            <person name="Mascher T."/>
            <person name="Medema M.H."/>
            <person name="Devos D.P."/>
            <person name="Kaster A.-K."/>
            <person name="Ovreas L."/>
            <person name="Rohde M."/>
            <person name="Galperin M.Y."/>
            <person name="Jogler C."/>
        </authorList>
    </citation>
    <scope>NUCLEOTIDE SEQUENCE [LARGE SCALE GENOMIC DNA]</scope>
    <source>
        <strain evidence="2 3">ElP</strain>
    </source>
</reference>
<evidence type="ECO:0000259" key="1">
    <source>
        <dbReference type="Pfam" id="PF13392"/>
    </source>
</evidence>
<organism evidence="2 3">
    <name type="scientific">Tautonia plasticadhaerens</name>
    <dbReference type="NCBI Taxonomy" id="2527974"/>
    <lineage>
        <taxon>Bacteria</taxon>
        <taxon>Pseudomonadati</taxon>
        <taxon>Planctomycetota</taxon>
        <taxon>Planctomycetia</taxon>
        <taxon>Isosphaerales</taxon>
        <taxon>Isosphaeraceae</taxon>
        <taxon>Tautonia</taxon>
    </lineage>
</organism>
<dbReference type="SUPFAM" id="SSF54060">
    <property type="entry name" value="His-Me finger endonucleases"/>
    <property type="match status" value="1"/>
</dbReference>
<proteinExistence type="predicted"/>
<gene>
    <name evidence="2" type="ORF">ElP_54910</name>
</gene>
<dbReference type="AlphaFoldDB" id="A0A518H9M8"/>
<dbReference type="KEGG" id="tpla:ElP_54910"/>
<protein>
    <recommendedName>
        <fullName evidence="1">HNH nuclease domain-containing protein</fullName>
    </recommendedName>
</protein>
<evidence type="ECO:0000313" key="2">
    <source>
        <dbReference type="EMBL" id="QDV37551.1"/>
    </source>
</evidence>
<dbReference type="Gene3D" id="3.90.75.20">
    <property type="match status" value="1"/>
</dbReference>
<dbReference type="EMBL" id="CP036426">
    <property type="protein sequence ID" value="QDV37551.1"/>
    <property type="molecule type" value="Genomic_DNA"/>
</dbReference>
<feature type="domain" description="HNH nuclease" evidence="1">
    <location>
        <begin position="65"/>
        <end position="109"/>
    </location>
</feature>
<dbReference type="InterPro" id="IPR044925">
    <property type="entry name" value="His-Me_finger_sf"/>
</dbReference>